<dbReference type="InterPro" id="IPR003231">
    <property type="entry name" value="ACP"/>
</dbReference>
<evidence type="ECO:0000259" key="12">
    <source>
        <dbReference type="PROSITE" id="PS50075"/>
    </source>
</evidence>
<dbReference type="InterPro" id="IPR036736">
    <property type="entry name" value="ACP-like_sf"/>
</dbReference>
<feature type="domain" description="Carrier" evidence="12">
    <location>
        <begin position="2"/>
        <end position="77"/>
    </location>
</feature>
<name>A0A6J4VI27_9BACT</name>
<keyword evidence="9" id="KW-0963">Cytoplasm</keyword>
<evidence type="ECO:0000256" key="11">
    <source>
        <dbReference type="RuleBase" id="RU003545"/>
    </source>
</evidence>
<dbReference type="PANTHER" id="PTHR20863:SF76">
    <property type="entry name" value="CARRIER DOMAIN-CONTAINING PROTEIN"/>
    <property type="match status" value="1"/>
</dbReference>
<comment type="subcellular location">
    <subcellularLocation>
        <location evidence="9">Cytoplasm</location>
    </subcellularLocation>
</comment>
<gene>
    <name evidence="9" type="primary">acpP</name>
    <name evidence="13" type="ORF">AVDCRST_MAG33-3417</name>
</gene>
<dbReference type="UniPathway" id="UPA00094"/>
<dbReference type="Gene3D" id="1.10.1200.10">
    <property type="entry name" value="ACP-like"/>
    <property type="match status" value="1"/>
</dbReference>
<evidence type="ECO:0000256" key="7">
    <source>
        <dbReference type="ARBA" id="ARBA00023098"/>
    </source>
</evidence>
<comment type="similarity">
    <text evidence="2 9">Belongs to the acyl carrier protein (ACP) family.</text>
</comment>
<dbReference type="PANTHER" id="PTHR20863">
    <property type="entry name" value="ACYL CARRIER PROTEIN"/>
    <property type="match status" value="1"/>
</dbReference>
<organism evidence="13">
    <name type="scientific">uncultured Thermomicrobiales bacterium</name>
    <dbReference type="NCBI Taxonomy" id="1645740"/>
    <lineage>
        <taxon>Bacteria</taxon>
        <taxon>Pseudomonadati</taxon>
        <taxon>Thermomicrobiota</taxon>
        <taxon>Thermomicrobia</taxon>
        <taxon>Thermomicrobiales</taxon>
        <taxon>environmental samples</taxon>
    </lineage>
</organism>
<comment type="PTM">
    <text evidence="11">4'-phosphopantetheine is transferred from CoA to a specific serine of apo-ACP by acpS.</text>
</comment>
<dbReference type="Pfam" id="PF00550">
    <property type="entry name" value="PP-binding"/>
    <property type="match status" value="1"/>
</dbReference>
<dbReference type="NCBIfam" id="NF002150">
    <property type="entry name" value="PRK00982.1-4"/>
    <property type="match status" value="1"/>
</dbReference>
<keyword evidence="8 9" id="KW-0275">Fatty acid biosynthesis</keyword>
<dbReference type="GO" id="GO:0009245">
    <property type="term" value="P:lipid A biosynthetic process"/>
    <property type="evidence" value="ECO:0007669"/>
    <property type="project" value="TreeGrafter"/>
</dbReference>
<dbReference type="GO" id="GO:0016020">
    <property type="term" value="C:membrane"/>
    <property type="evidence" value="ECO:0007669"/>
    <property type="project" value="GOC"/>
</dbReference>
<evidence type="ECO:0000256" key="1">
    <source>
        <dbReference type="ARBA" id="ARBA00005194"/>
    </source>
</evidence>
<dbReference type="HAMAP" id="MF_01217">
    <property type="entry name" value="Acyl_carrier"/>
    <property type="match status" value="1"/>
</dbReference>
<evidence type="ECO:0000256" key="8">
    <source>
        <dbReference type="ARBA" id="ARBA00023160"/>
    </source>
</evidence>
<proteinExistence type="inferred from homology"/>
<evidence type="ECO:0000256" key="4">
    <source>
        <dbReference type="ARBA" id="ARBA00022516"/>
    </source>
</evidence>
<feature type="modified residue" description="O-(pantetheine 4'-phosphoryl)serine" evidence="9">
    <location>
        <position position="37"/>
    </location>
</feature>
<evidence type="ECO:0000256" key="2">
    <source>
        <dbReference type="ARBA" id="ARBA00010930"/>
    </source>
</evidence>
<evidence type="ECO:0000256" key="10">
    <source>
        <dbReference type="NCBIfam" id="TIGR00517"/>
    </source>
</evidence>
<dbReference type="GO" id="GO:0000036">
    <property type="term" value="F:acyl carrier activity"/>
    <property type="evidence" value="ECO:0007669"/>
    <property type="project" value="UniProtKB-UniRule"/>
</dbReference>
<comment type="pathway">
    <text evidence="1 9 11">Lipid metabolism; fatty acid biosynthesis.</text>
</comment>
<dbReference type="NCBIfam" id="TIGR00517">
    <property type="entry name" value="acyl_carrier"/>
    <property type="match status" value="1"/>
</dbReference>
<dbReference type="InterPro" id="IPR009081">
    <property type="entry name" value="PP-bd_ACP"/>
</dbReference>
<evidence type="ECO:0000256" key="9">
    <source>
        <dbReference type="HAMAP-Rule" id="MF_01217"/>
    </source>
</evidence>
<dbReference type="PROSITE" id="PS50075">
    <property type="entry name" value="CARRIER"/>
    <property type="match status" value="1"/>
</dbReference>
<keyword evidence="3 9" id="KW-0596">Phosphopantetheine</keyword>
<sequence>MATVYERVQSIVAERLSVDPEKVTMDAEFIGDLDADSLDLVEVIMALEQEFDLEIKDDEAENIRTVANAVNFIDEHQKS</sequence>
<protein>
    <recommendedName>
        <fullName evidence="9 10">Acyl carrier protein</fullName>
        <shortName evidence="9">ACP</shortName>
    </recommendedName>
</protein>
<dbReference type="AlphaFoldDB" id="A0A6J4VI27"/>
<dbReference type="SUPFAM" id="SSF47336">
    <property type="entry name" value="ACP-like"/>
    <property type="match status" value="1"/>
</dbReference>
<evidence type="ECO:0000313" key="13">
    <source>
        <dbReference type="EMBL" id="CAA9579211.1"/>
    </source>
</evidence>
<accession>A0A6J4VI27</accession>
<comment type="PTM">
    <text evidence="9">4'-phosphopantetheine is transferred from CoA to a specific serine of apo-ACP by AcpS. This modification is essential for activity because fatty acids are bound in thioester linkage to the sulfhydryl of the prosthetic group.</text>
</comment>
<evidence type="ECO:0000256" key="3">
    <source>
        <dbReference type="ARBA" id="ARBA00022450"/>
    </source>
</evidence>
<comment type="function">
    <text evidence="9 11">Carrier of the growing fatty acid chain in fatty acid biosynthesis.</text>
</comment>
<keyword evidence="6 9" id="KW-0276">Fatty acid metabolism</keyword>
<dbReference type="EMBL" id="CADCWK010000419">
    <property type="protein sequence ID" value="CAA9579211.1"/>
    <property type="molecule type" value="Genomic_DNA"/>
</dbReference>
<evidence type="ECO:0000256" key="6">
    <source>
        <dbReference type="ARBA" id="ARBA00022832"/>
    </source>
</evidence>
<dbReference type="NCBIfam" id="NF002148">
    <property type="entry name" value="PRK00982.1-2"/>
    <property type="match status" value="1"/>
</dbReference>
<keyword evidence="5 9" id="KW-0597">Phosphoprotein</keyword>
<dbReference type="GO" id="GO:0000035">
    <property type="term" value="F:acyl binding"/>
    <property type="evidence" value="ECO:0007669"/>
    <property type="project" value="TreeGrafter"/>
</dbReference>
<dbReference type="NCBIfam" id="NF002151">
    <property type="entry name" value="PRK00982.1-5"/>
    <property type="match status" value="1"/>
</dbReference>
<dbReference type="FunFam" id="1.10.1200.10:FF:000003">
    <property type="entry name" value="Acyl carrier protein"/>
    <property type="match status" value="1"/>
</dbReference>
<dbReference type="GO" id="GO:0005829">
    <property type="term" value="C:cytosol"/>
    <property type="evidence" value="ECO:0007669"/>
    <property type="project" value="TreeGrafter"/>
</dbReference>
<keyword evidence="4 9" id="KW-0444">Lipid biosynthesis</keyword>
<evidence type="ECO:0000256" key="5">
    <source>
        <dbReference type="ARBA" id="ARBA00022553"/>
    </source>
</evidence>
<keyword evidence="7 9" id="KW-0443">Lipid metabolism</keyword>
<reference evidence="13" key="1">
    <citation type="submission" date="2020-02" db="EMBL/GenBank/DDBJ databases">
        <authorList>
            <person name="Meier V. D."/>
        </authorList>
    </citation>
    <scope>NUCLEOTIDE SEQUENCE</scope>
    <source>
        <strain evidence="13">AVDCRST_MAG33</strain>
    </source>
</reference>